<feature type="domain" description="Metallo-beta-lactamase" evidence="1">
    <location>
        <begin position="11"/>
        <end position="186"/>
    </location>
</feature>
<dbReference type="SUPFAM" id="SSF56281">
    <property type="entry name" value="Metallo-hydrolase/oxidoreductase"/>
    <property type="match status" value="1"/>
</dbReference>
<dbReference type="InterPro" id="IPR036866">
    <property type="entry name" value="RibonucZ/Hydroxyglut_hydro"/>
</dbReference>
<dbReference type="AlphaFoldDB" id="A0AAW8B0N4"/>
<comment type="caution">
    <text evidence="2">The sequence shown here is derived from an EMBL/GenBank/DDBJ whole genome shotgun (WGS) entry which is preliminary data.</text>
</comment>
<dbReference type="Gene3D" id="3.60.15.10">
    <property type="entry name" value="Ribonuclease Z/Hydroxyacylglutathione hydrolase-like"/>
    <property type="match status" value="1"/>
</dbReference>
<keyword evidence="3" id="KW-1185">Reference proteome</keyword>
<evidence type="ECO:0000313" key="3">
    <source>
        <dbReference type="Proteomes" id="UP001178354"/>
    </source>
</evidence>
<protein>
    <submittedName>
        <fullName evidence="2">MBL fold metallo-hydrolase</fullName>
    </submittedName>
</protein>
<organism evidence="2 3">
    <name type="scientific">Porticoccus litoralis</name>
    <dbReference type="NCBI Taxonomy" id="434086"/>
    <lineage>
        <taxon>Bacteria</taxon>
        <taxon>Pseudomonadati</taxon>
        <taxon>Pseudomonadota</taxon>
        <taxon>Gammaproteobacteria</taxon>
        <taxon>Cellvibrionales</taxon>
        <taxon>Porticoccaceae</taxon>
        <taxon>Porticoccus</taxon>
    </lineage>
</organism>
<reference evidence="2" key="1">
    <citation type="journal article" date="2010" name="Int. J. Syst. Evol. Microbiol.">
        <title>Porticoccus litoralis gen. nov., sp. nov., a gammaproteobacterium isolated from the Yellow Sea.</title>
        <authorList>
            <person name="Oh H.M."/>
            <person name="Kim H."/>
            <person name="Kim K.M."/>
            <person name="Min G.S."/>
            <person name="Cho J.C."/>
        </authorList>
    </citation>
    <scope>NUCLEOTIDE SEQUENCE</scope>
    <source>
        <strain evidence="2">DSM 25064</strain>
    </source>
</reference>
<dbReference type="InterPro" id="IPR052533">
    <property type="entry name" value="WalJ/YycJ-like"/>
</dbReference>
<gene>
    <name evidence="2" type="ORF">Q8A57_00870</name>
</gene>
<dbReference type="PANTHER" id="PTHR47619:SF1">
    <property type="entry name" value="EXODEOXYRIBONUCLEASE WALJ"/>
    <property type="match status" value="1"/>
</dbReference>
<reference evidence="2" key="2">
    <citation type="submission" date="2023-08" db="EMBL/GenBank/DDBJ databases">
        <authorList>
            <person name="Luo J."/>
        </authorList>
    </citation>
    <scope>NUCLEOTIDE SEQUENCE</scope>
    <source>
        <strain evidence="2">DSM 25064</strain>
    </source>
</reference>
<proteinExistence type="predicted"/>
<name>A0AAW8B0N4_9GAMM</name>
<evidence type="ECO:0000313" key="2">
    <source>
        <dbReference type="EMBL" id="MDP1519518.1"/>
    </source>
</evidence>
<accession>A0AAW8B0N4</accession>
<evidence type="ECO:0000259" key="1">
    <source>
        <dbReference type="SMART" id="SM00849"/>
    </source>
</evidence>
<dbReference type="RefSeq" id="WP_305169032.1">
    <property type="nucleotide sequence ID" value="NZ_JAUUUU010000001.1"/>
</dbReference>
<dbReference type="EMBL" id="JAUUUU010000001">
    <property type="protein sequence ID" value="MDP1519518.1"/>
    <property type="molecule type" value="Genomic_DNA"/>
</dbReference>
<dbReference type="InterPro" id="IPR001279">
    <property type="entry name" value="Metallo-B-lactamas"/>
</dbReference>
<dbReference type="PANTHER" id="PTHR47619">
    <property type="entry name" value="METALLO-HYDROLASE YYCJ-RELATED"/>
    <property type="match status" value="1"/>
</dbReference>
<dbReference type="Pfam" id="PF12706">
    <property type="entry name" value="Lactamase_B_2"/>
    <property type="match status" value="1"/>
</dbReference>
<sequence>MRFASLGSGSKGNATVVDCGSSRFLVDCGFSIRETERRLLRLELTPADIGAVLVTHEHTDHLRGVFPLAKKYNIPVIMTAGTSKAAKAPSVPLTLIDSHSPFVFGDVTITPVSVPHDAREPVQYIFSCRGLRLGVLTDIGSITPHVVDEYSGCDGLLLECNHDLQMLQNGPYPMALKQRISSPWGHLSNDQSLALLESIDLQRMQHLVVGHVSLQNNALEIVKGLMQEVDSKLPSVHYACQEEGFGWLELKAS</sequence>
<dbReference type="Proteomes" id="UP001178354">
    <property type="component" value="Unassembled WGS sequence"/>
</dbReference>
<dbReference type="SMART" id="SM00849">
    <property type="entry name" value="Lactamase_B"/>
    <property type="match status" value="1"/>
</dbReference>